<dbReference type="Pfam" id="PF25198">
    <property type="entry name" value="Spore_GerAC_N"/>
    <property type="match status" value="1"/>
</dbReference>
<comment type="similarity">
    <text evidence="2">Belongs to the GerABKC lipoprotein family.</text>
</comment>
<name>B8I8X5_RUMCH</name>
<dbReference type="HOGENOM" id="CLU_051140_0_0_9"/>
<sequence precursor="true">MNKRLFCTLLMLNLVAVFSTGCWNYREINQMSIVAGAAIDKAPNGKYKVSIEIIDLKTGGTEAKVKTKKVETYGDSVVDAVRNAISFNANTLYWGHTEIIIISKDIAEEGIVQILDCFSRDAEPRLSMDILVSKEDTAEEILDSQSITTEVRTFEINKILDIEKRLGKSLKVEIYQFINALGETGISPIMPVIGLTINSEEKTSELSGTAVFKGDKLAYMFGQEDTQYFLFVNNKIHEGVLVVNNDDDNITLRIIKNKTKLKPVYNNGKLHFDIYIKTKVALSEINKSTKLENVEDIDKIQKIAEKYLKNKVESVIKAVQNEYGIDIFGFGRSVRQDFPNLWKEINPDWDNVFKNVPVNVNVEIQVKNSGLLSKKIVIGD</sequence>
<evidence type="ECO:0000259" key="8">
    <source>
        <dbReference type="Pfam" id="PF05504"/>
    </source>
</evidence>
<gene>
    <name evidence="10" type="ordered locus">Ccel_3013</name>
</gene>
<dbReference type="InterPro" id="IPR057336">
    <property type="entry name" value="GerAC_N"/>
</dbReference>
<keyword evidence="3" id="KW-0309">Germination</keyword>
<dbReference type="RefSeq" id="WP_015926366.1">
    <property type="nucleotide sequence ID" value="NC_011898.1"/>
</dbReference>
<evidence type="ECO:0000256" key="3">
    <source>
        <dbReference type="ARBA" id="ARBA00022544"/>
    </source>
</evidence>
<dbReference type="InterPro" id="IPR008844">
    <property type="entry name" value="Spore_GerAC-like"/>
</dbReference>
<dbReference type="Proteomes" id="UP000001349">
    <property type="component" value="Chromosome"/>
</dbReference>
<keyword evidence="11" id="KW-1185">Reference proteome</keyword>
<dbReference type="OrthoDB" id="9816067at2"/>
<feature type="domain" description="Spore germination GerAC-like C-terminal" evidence="8">
    <location>
        <begin position="207"/>
        <end position="370"/>
    </location>
</feature>
<dbReference type="KEGG" id="cce:Ccel_3013"/>
<dbReference type="GO" id="GO:0009847">
    <property type="term" value="P:spore germination"/>
    <property type="evidence" value="ECO:0007669"/>
    <property type="project" value="InterPro"/>
</dbReference>
<dbReference type="NCBIfam" id="TIGR02887">
    <property type="entry name" value="spore_ger_x_C"/>
    <property type="match status" value="1"/>
</dbReference>
<keyword evidence="4" id="KW-0732">Signal</keyword>
<dbReference type="InterPro" id="IPR038501">
    <property type="entry name" value="Spore_GerAC_C_sf"/>
</dbReference>
<evidence type="ECO:0000256" key="6">
    <source>
        <dbReference type="ARBA" id="ARBA00023139"/>
    </source>
</evidence>
<evidence type="ECO:0000256" key="1">
    <source>
        <dbReference type="ARBA" id="ARBA00004635"/>
    </source>
</evidence>
<evidence type="ECO:0000259" key="9">
    <source>
        <dbReference type="Pfam" id="PF25198"/>
    </source>
</evidence>
<evidence type="ECO:0000256" key="5">
    <source>
        <dbReference type="ARBA" id="ARBA00023136"/>
    </source>
</evidence>
<dbReference type="PANTHER" id="PTHR35789:SF1">
    <property type="entry name" value="SPORE GERMINATION PROTEIN B3"/>
    <property type="match status" value="1"/>
</dbReference>
<keyword evidence="6" id="KW-0564">Palmitate</keyword>
<reference evidence="10 11" key="1">
    <citation type="submission" date="2009-01" db="EMBL/GenBank/DDBJ databases">
        <title>Complete sequence of Clostridium cellulolyticum H10.</title>
        <authorList>
            <consortium name="US DOE Joint Genome Institute"/>
            <person name="Lucas S."/>
            <person name="Copeland A."/>
            <person name="Lapidus A."/>
            <person name="Glavina del Rio T."/>
            <person name="Dalin E."/>
            <person name="Tice H."/>
            <person name="Bruce D."/>
            <person name="Goodwin L."/>
            <person name="Pitluck S."/>
            <person name="Chertkov O."/>
            <person name="Saunders E."/>
            <person name="Brettin T."/>
            <person name="Detter J.C."/>
            <person name="Han C."/>
            <person name="Larimer F."/>
            <person name="Land M."/>
            <person name="Hauser L."/>
            <person name="Kyrpides N."/>
            <person name="Ivanova N."/>
            <person name="Zhou J."/>
            <person name="Richardson P."/>
        </authorList>
    </citation>
    <scope>NUCLEOTIDE SEQUENCE [LARGE SCALE GENOMIC DNA]</scope>
    <source>
        <strain evidence="11">ATCC 35319 / DSM 5812 / JCM 6584 / H10</strain>
    </source>
</reference>
<dbReference type="Pfam" id="PF05504">
    <property type="entry name" value="Spore_GerAC"/>
    <property type="match status" value="1"/>
</dbReference>
<feature type="domain" description="Spore germination protein N-terminal" evidence="9">
    <location>
        <begin position="24"/>
        <end position="194"/>
    </location>
</feature>
<evidence type="ECO:0000313" key="10">
    <source>
        <dbReference type="EMBL" id="ACL77307.1"/>
    </source>
</evidence>
<dbReference type="Gene3D" id="6.20.190.10">
    <property type="entry name" value="Nutrient germinant receptor protein C, domain 1"/>
    <property type="match status" value="1"/>
</dbReference>
<protein>
    <submittedName>
        <fullName evidence="10">Germination protein, Ger(X)C family</fullName>
    </submittedName>
</protein>
<proteinExistence type="inferred from homology"/>
<accession>B8I8X5</accession>
<evidence type="ECO:0000313" key="11">
    <source>
        <dbReference type="Proteomes" id="UP000001349"/>
    </source>
</evidence>
<dbReference type="eggNOG" id="ENOG502ZAIE">
    <property type="taxonomic scope" value="Bacteria"/>
</dbReference>
<keyword evidence="5" id="KW-0472">Membrane</keyword>
<organism evidence="10 11">
    <name type="scientific">Ruminiclostridium cellulolyticum (strain ATCC 35319 / DSM 5812 / JCM 6584 / H10)</name>
    <name type="common">Clostridium cellulolyticum</name>
    <dbReference type="NCBI Taxonomy" id="394503"/>
    <lineage>
        <taxon>Bacteria</taxon>
        <taxon>Bacillati</taxon>
        <taxon>Bacillota</taxon>
        <taxon>Clostridia</taxon>
        <taxon>Eubacteriales</taxon>
        <taxon>Oscillospiraceae</taxon>
        <taxon>Ruminiclostridium</taxon>
    </lineage>
</organism>
<dbReference type="InterPro" id="IPR046953">
    <property type="entry name" value="Spore_GerAC-like_C"/>
</dbReference>
<comment type="subcellular location">
    <subcellularLocation>
        <location evidence="1">Membrane</location>
        <topology evidence="1">Lipid-anchor</topology>
    </subcellularLocation>
</comment>
<evidence type="ECO:0000256" key="7">
    <source>
        <dbReference type="ARBA" id="ARBA00023288"/>
    </source>
</evidence>
<dbReference type="STRING" id="394503.Ccel_3013"/>
<evidence type="ECO:0000256" key="2">
    <source>
        <dbReference type="ARBA" id="ARBA00007886"/>
    </source>
</evidence>
<dbReference type="GO" id="GO:0016020">
    <property type="term" value="C:membrane"/>
    <property type="evidence" value="ECO:0007669"/>
    <property type="project" value="UniProtKB-SubCell"/>
</dbReference>
<dbReference type="PROSITE" id="PS51257">
    <property type="entry name" value="PROKAR_LIPOPROTEIN"/>
    <property type="match status" value="1"/>
</dbReference>
<keyword evidence="7" id="KW-0449">Lipoprotein</keyword>
<evidence type="ECO:0000256" key="4">
    <source>
        <dbReference type="ARBA" id="ARBA00022729"/>
    </source>
</evidence>
<dbReference type="PANTHER" id="PTHR35789">
    <property type="entry name" value="SPORE GERMINATION PROTEIN B3"/>
    <property type="match status" value="1"/>
</dbReference>
<dbReference type="Gene3D" id="3.30.300.210">
    <property type="entry name" value="Nutrient germinant receptor protein C, domain 3"/>
    <property type="match status" value="1"/>
</dbReference>
<dbReference type="AlphaFoldDB" id="B8I8X5"/>
<dbReference type="EMBL" id="CP001348">
    <property type="protein sequence ID" value="ACL77307.1"/>
    <property type="molecule type" value="Genomic_DNA"/>
</dbReference>